<dbReference type="Proteomes" id="UP000229239">
    <property type="component" value="Unassembled WGS sequence"/>
</dbReference>
<dbReference type="EMBL" id="PEBJ01000001">
    <property type="protein sequence ID" value="PJM77713.1"/>
    <property type="molecule type" value="Genomic_DNA"/>
</dbReference>
<dbReference type="Pfam" id="PF20171">
    <property type="entry name" value="OpcA_G6PD_C"/>
    <property type="match status" value="1"/>
</dbReference>
<dbReference type="AlphaFoldDB" id="A0A2M9HLN2"/>
<accession>A0A2M9HLN2</accession>
<name>A0A2M9HLN2_9BIFI</name>
<evidence type="ECO:0000259" key="1">
    <source>
        <dbReference type="Pfam" id="PF10128"/>
    </source>
</evidence>
<dbReference type="InterPro" id="IPR046802">
    <property type="entry name" value="OpcA_G6PD_C"/>
</dbReference>
<dbReference type="InterPro" id="IPR004555">
    <property type="entry name" value="G6PDH_assembly_OpcA"/>
</dbReference>
<dbReference type="Pfam" id="PF10128">
    <property type="entry name" value="OpcA_G6PD_assem"/>
    <property type="match status" value="1"/>
</dbReference>
<dbReference type="PANTHER" id="PTHR38658:SF1">
    <property type="entry name" value="OXPP CYCLE PROTEIN OPCA-RELATED"/>
    <property type="match status" value="1"/>
</dbReference>
<evidence type="ECO:0000313" key="3">
    <source>
        <dbReference type="EMBL" id="PJM77713.1"/>
    </source>
</evidence>
<dbReference type="RefSeq" id="WP_100493322.1">
    <property type="nucleotide sequence ID" value="NZ_PEBJ01000001.1"/>
</dbReference>
<dbReference type="OrthoDB" id="128564at2"/>
<feature type="domain" description="Glucose-6-phosphate dehydrogenase assembly protein OpcA C-terminal" evidence="2">
    <location>
        <begin position="191"/>
        <end position="321"/>
    </location>
</feature>
<sequence>MIIDLPNTRTREIAHKIEQLHEERGESATGRVLTLLISADDSELEHALEVANAASREHPCRVIAIVPDTDYEADTAEAGVKAMEKTDNPAIDLTDGPAESNLNAQVRFGADAGAGEIIILRPRGGLINHPDTLVIPLLVPDVPVVAWWPTNPPSNPSKDLMGAMARSRITDALRSNNPEATIERLRRNWTPEDIDLSWTRLTVWRAMLASMLDQPPHLPITAVKVTGPDEFLPMDLLCAWLRLKLGVNVDVEYVNDAEAVTGVYLTRADGVVSLERPHEDQALISMPGQTPQAISVPVRTIEDCLTEELRRIDPDEVYAEVINEGWDLIRH</sequence>
<dbReference type="PANTHER" id="PTHR38658">
    <property type="entry name" value="OXPP CYCLE PROTEIN OPCA-RELATED"/>
    <property type="match status" value="1"/>
</dbReference>
<organism evidence="3 4">
    <name type="scientific">Bifidobacterium felsineum</name>
    <dbReference type="NCBI Taxonomy" id="2045440"/>
    <lineage>
        <taxon>Bacteria</taxon>
        <taxon>Bacillati</taxon>
        <taxon>Actinomycetota</taxon>
        <taxon>Actinomycetes</taxon>
        <taxon>Bifidobacteriales</taxon>
        <taxon>Bifidobacteriaceae</taxon>
        <taxon>Bifidobacterium</taxon>
    </lineage>
</organism>
<reference evidence="4" key="1">
    <citation type="submission" date="2017-10" db="EMBL/GenBank/DDBJ databases">
        <title>Draft genome sequences of strains TRE 1, TRE 9, TRE H and TRI 7, isolated from tamarins, belonging to four potential novel Bifidobacterium species.</title>
        <authorList>
            <person name="Mattarelli P."/>
            <person name="Modesto M."/>
            <person name="Puglisi E."/>
            <person name="Morelli L."/>
            <person name="Bonetti A."/>
            <person name="Spezio C."/>
            <person name="Sandri C."/>
        </authorList>
    </citation>
    <scope>NUCLEOTIDE SEQUENCE [LARGE SCALE GENOMIC DNA]</scope>
    <source>
        <strain evidence="4">TREH</strain>
    </source>
</reference>
<keyword evidence="4" id="KW-1185">Reference proteome</keyword>
<gene>
    <name evidence="3" type="ORF">CSQ86_01170</name>
</gene>
<proteinExistence type="predicted"/>
<evidence type="ECO:0000259" key="2">
    <source>
        <dbReference type="Pfam" id="PF20171"/>
    </source>
</evidence>
<feature type="domain" description="Glucose-6-phosphate dehydrogenase assembly protein OpcA N-terminal" evidence="1">
    <location>
        <begin position="51"/>
        <end position="187"/>
    </location>
</feature>
<protein>
    <submittedName>
        <fullName evidence="3">OpcA protein</fullName>
    </submittedName>
</protein>
<evidence type="ECO:0000313" key="4">
    <source>
        <dbReference type="Proteomes" id="UP000229239"/>
    </source>
</evidence>
<dbReference type="InterPro" id="IPR046801">
    <property type="entry name" value="OpcA_G6PD_N"/>
</dbReference>
<comment type="caution">
    <text evidence="3">The sequence shown here is derived from an EMBL/GenBank/DDBJ whole genome shotgun (WGS) entry which is preliminary data.</text>
</comment>